<evidence type="ECO:0000256" key="2">
    <source>
        <dbReference type="ARBA" id="ARBA00022527"/>
    </source>
</evidence>
<dbReference type="PANTHER" id="PTHR24363:SF0">
    <property type="entry name" value="SERINE_THREONINE KINASE LIKE DOMAIN CONTAINING 1"/>
    <property type="match status" value="1"/>
</dbReference>
<keyword evidence="3 12" id="KW-0808">Transferase</keyword>
<dbReference type="EMBL" id="CM002803">
    <property type="protein sequence ID" value="KEI69002.1"/>
    <property type="molecule type" value="Genomic_DNA"/>
</dbReference>
<organism evidence="12 13">
    <name type="scientific">Planktothrix agardhii (strain NIVA-CYA 126/8)</name>
    <dbReference type="NCBI Taxonomy" id="388467"/>
    <lineage>
        <taxon>Bacteria</taxon>
        <taxon>Bacillati</taxon>
        <taxon>Cyanobacteriota</taxon>
        <taxon>Cyanophyceae</taxon>
        <taxon>Oscillatoriophycideae</taxon>
        <taxon>Oscillatoriales</taxon>
        <taxon>Microcoleaceae</taxon>
        <taxon>Planktothrix</taxon>
    </lineage>
</organism>
<evidence type="ECO:0000256" key="1">
    <source>
        <dbReference type="ARBA" id="ARBA00012513"/>
    </source>
</evidence>
<feature type="binding site" evidence="9">
    <location>
        <position position="43"/>
    </location>
    <ligand>
        <name>ATP</name>
        <dbReference type="ChEBI" id="CHEBI:30616"/>
    </ligand>
</feature>
<keyword evidence="10" id="KW-0812">Transmembrane</keyword>
<dbReference type="GO" id="GO:0106310">
    <property type="term" value="F:protein serine kinase activity"/>
    <property type="evidence" value="ECO:0007669"/>
    <property type="project" value="RHEA"/>
</dbReference>
<evidence type="ECO:0000256" key="7">
    <source>
        <dbReference type="ARBA" id="ARBA00047899"/>
    </source>
</evidence>
<dbReference type="Gene3D" id="1.10.510.10">
    <property type="entry name" value="Transferase(Phosphotransferase) domain 1"/>
    <property type="match status" value="1"/>
</dbReference>
<dbReference type="GO" id="GO:0005524">
    <property type="term" value="F:ATP binding"/>
    <property type="evidence" value="ECO:0007669"/>
    <property type="project" value="UniProtKB-UniRule"/>
</dbReference>
<dbReference type="PATRIC" id="fig|388467.6.peg.4263"/>
<dbReference type="PROSITE" id="PS50011">
    <property type="entry name" value="PROTEIN_KINASE_DOM"/>
    <property type="match status" value="1"/>
</dbReference>
<dbReference type="InterPro" id="IPR000719">
    <property type="entry name" value="Prot_kinase_dom"/>
</dbReference>
<keyword evidence="4 9" id="KW-0547">Nucleotide-binding</keyword>
<protein>
    <recommendedName>
        <fullName evidence="1">non-specific serine/threonine protein kinase</fullName>
        <ecNumber evidence="1">2.7.11.1</ecNumber>
    </recommendedName>
</protein>
<dbReference type="EC" id="2.7.11.1" evidence="1"/>
<keyword evidence="10" id="KW-0472">Membrane</keyword>
<dbReference type="PANTHER" id="PTHR24363">
    <property type="entry name" value="SERINE/THREONINE PROTEIN KINASE"/>
    <property type="match status" value="1"/>
</dbReference>
<evidence type="ECO:0000256" key="4">
    <source>
        <dbReference type="ARBA" id="ARBA00022741"/>
    </source>
</evidence>
<feature type="transmembrane region" description="Helical" evidence="10">
    <location>
        <begin position="313"/>
        <end position="332"/>
    </location>
</feature>
<dbReference type="InterPro" id="IPR011009">
    <property type="entry name" value="Kinase-like_dom_sf"/>
</dbReference>
<dbReference type="Pfam" id="PF00069">
    <property type="entry name" value="Pkinase"/>
    <property type="match status" value="1"/>
</dbReference>
<evidence type="ECO:0000313" key="13">
    <source>
        <dbReference type="Proteomes" id="UP000027395"/>
    </source>
</evidence>
<sequence>MTLYQPNDIIAQRYRIVTTLGEGGMGITYEAEDLTNYQRVAVKSVSLRQIKDWKILELFEREAKVLAHLHHPGIPKYLDYFHLDTDEDRQFYLIRELVSGDSLNTWLEKGWHPTEAEIKQIAVKILEILSYLHQLNPPIVHRDIKPQNIIRKADGTVFLVDFGAVQDVYRNTISLSGTFVGTIGYMPPEQLRGKAYPASDLYSLGGTLLYLLTNRSPDELPQKRMKINFDSIVNISPEFADWLEMMLEPILEDRYQSATAALKALKNNSTITSSNASQIQVCHKKPKGSRVKIQKTSRSLVVDIPPVGFRVDYLFLWFFTIFWNGMILLPVLSNGILFLFSPIILFVIVGAVSFYYLIWASFSKTQIKIDQKEFIIHKKLFFKIWISQGKTADLDKILINNTGTTINEKPVINCILYEGIIKHQFGSLLEQQEKEWLVAEISDFLQKLKGRKH</sequence>
<dbReference type="AlphaFoldDB" id="A0A073CM54"/>
<dbReference type="SMART" id="SM00220">
    <property type="entry name" value="S_TKc"/>
    <property type="match status" value="1"/>
</dbReference>
<feature type="transmembrane region" description="Helical" evidence="10">
    <location>
        <begin position="338"/>
        <end position="358"/>
    </location>
</feature>
<accession>A0A073CM54</accession>
<dbReference type="InterPro" id="IPR017441">
    <property type="entry name" value="Protein_kinase_ATP_BS"/>
</dbReference>
<keyword evidence="2" id="KW-0723">Serine/threonine-protein kinase</keyword>
<evidence type="ECO:0000259" key="11">
    <source>
        <dbReference type="PROSITE" id="PS50011"/>
    </source>
</evidence>
<dbReference type="RefSeq" id="WP_042156557.1">
    <property type="nucleotide sequence ID" value="NZ_CM002803.1"/>
</dbReference>
<evidence type="ECO:0000256" key="5">
    <source>
        <dbReference type="ARBA" id="ARBA00022777"/>
    </source>
</evidence>
<feature type="domain" description="Protein kinase" evidence="11">
    <location>
        <begin position="14"/>
        <end position="271"/>
    </location>
</feature>
<evidence type="ECO:0000256" key="10">
    <source>
        <dbReference type="SAM" id="Phobius"/>
    </source>
</evidence>
<keyword evidence="6 9" id="KW-0067">ATP-binding</keyword>
<reference evidence="12 13" key="1">
    <citation type="journal article" date="2014" name="Appl. Environ. Microbiol.">
        <title>Elucidation of insertion elements encoded on plasmids and in vitro construction of shuttle vectors from the toxic cyanobacterium Planktothrix.</title>
        <authorList>
            <person name="Christiansen G."/>
            <person name="Goesmann A."/>
            <person name="Kurmayer R."/>
        </authorList>
    </citation>
    <scope>NUCLEOTIDE SEQUENCE [LARGE SCALE GENOMIC DNA]</scope>
    <source>
        <strain evidence="12 13">NIVA-CYA 126/8</strain>
    </source>
</reference>
<comment type="catalytic activity">
    <reaction evidence="7">
        <text>L-threonyl-[protein] + ATP = O-phospho-L-threonyl-[protein] + ADP + H(+)</text>
        <dbReference type="Rhea" id="RHEA:46608"/>
        <dbReference type="Rhea" id="RHEA-COMP:11060"/>
        <dbReference type="Rhea" id="RHEA-COMP:11605"/>
        <dbReference type="ChEBI" id="CHEBI:15378"/>
        <dbReference type="ChEBI" id="CHEBI:30013"/>
        <dbReference type="ChEBI" id="CHEBI:30616"/>
        <dbReference type="ChEBI" id="CHEBI:61977"/>
        <dbReference type="ChEBI" id="CHEBI:456216"/>
        <dbReference type="EC" id="2.7.11.1"/>
    </reaction>
</comment>
<gene>
    <name evidence="12" type="ORF">A19Y_4325</name>
</gene>
<evidence type="ECO:0000256" key="9">
    <source>
        <dbReference type="PROSITE-ProRule" id="PRU10141"/>
    </source>
</evidence>
<dbReference type="GO" id="GO:0004674">
    <property type="term" value="F:protein serine/threonine kinase activity"/>
    <property type="evidence" value="ECO:0007669"/>
    <property type="project" value="UniProtKB-KW"/>
</dbReference>
<dbReference type="HOGENOM" id="CLU_000288_135_7_3"/>
<proteinExistence type="predicted"/>
<keyword evidence="13" id="KW-1185">Reference proteome</keyword>
<dbReference type="CDD" id="cd14014">
    <property type="entry name" value="STKc_PknB_like"/>
    <property type="match status" value="1"/>
</dbReference>
<dbReference type="PROSITE" id="PS00107">
    <property type="entry name" value="PROTEIN_KINASE_ATP"/>
    <property type="match status" value="1"/>
</dbReference>
<evidence type="ECO:0000256" key="6">
    <source>
        <dbReference type="ARBA" id="ARBA00022840"/>
    </source>
</evidence>
<evidence type="ECO:0000313" key="12">
    <source>
        <dbReference type="EMBL" id="KEI69002.1"/>
    </source>
</evidence>
<keyword evidence="10" id="KW-1133">Transmembrane helix</keyword>
<comment type="catalytic activity">
    <reaction evidence="8">
        <text>L-seryl-[protein] + ATP = O-phospho-L-seryl-[protein] + ADP + H(+)</text>
        <dbReference type="Rhea" id="RHEA:17989"/>
        <dbReference type="Rhea" id="RHEA-COMP:9863"/>
        <dbReference type="Rhea" id="RHEA-COMP:11604"/>
        <dbReference type="ChEBI" id="CHEBI:15378"/>
        <dbReference type="ChEBI" id="CHEBI:29999"/>
        <dbReference type="ChEBI" id="CHEBI:30616"/>
        <dbReference type="ChEBI" id="CHEBI:83421"/>
        <dbReference type="ChEBI" id="CHEBI:456216"/>
        <dbReference type="EC" id="2.7.11.1"/>
    </reaction>
</comment>
<dbReference type="STRING" id="388467.A19Y_4325"/>
<dbReference type="Proteomes" id="UP000027395">
    <property type="component" value="Chromosome"/>
</dbReference>
<name>A0A073CM54_PLAA1</name>
<evidence type="ECO:0000256" key="8">
    <source>
        <dbReference type="ARBA" id="ARBA00048679"/>
    </source>
</evidence>
<dbReference type="eggNOG" id="COG0515">
    <property type="taxonomic scope" value="Bacteria"/>
</dbReference>
<keyword evidence="5 12" id="KW-0418">Kinase</keyword>
<evidence type="ECO:0000256" key="3">
    <source>
        <dbReference type="ARBA" id="ARBA00022679"/>
    </source>
</evidence>
<dbReference type="SUPFAM" id="SSF56112">
    <property type="entry name" value="Protein kinase-like (PK-like)"/>
    <property type="match status" value="1"/>
</dbReference>